<name>A0A8J6FIZ9_ELECQ</name>
<protein>
    <submittedName>
        <fullName evidence="1">Uncharacterized protein</fullName>
    </submittedName>
</protein>
<keyword evidence="2" id="KW-1185">Reference proteome</keyword>
<reference evidence="1" key="1">
    <citation type="thesis" date="2020" institute="ProQuest LLC" country="789 East Eisenhower Parkway, Ann Arbor, MI, USA">
        <title>Comparative Genomics and Chromosome Evolution.</title>
        <authorList>
            <person name="Mudd A.B."/>
        </authorList>
    </citation>
    <scope>NUCLEOTIDE SEQUENCE</scope>
    <source>
        <strain evidence="1">HN-11 Male</strain>
        <tissue evidence="1">Kidney and liver</tissue>
    </source>
</reference>
<proteinExistence type="predicted"/>
<sequence>MSVVRSFQSSASSSFIYNLLQTILVFARTTILAFSQPACNHMPNLCMDKTLICFLGFRYTFQSMCSDRFSFLLGWILMCILTY</sequence>
<evidence type="ECO:0000313" key="1">
    <source>
        <dbReference type="EMBL" id="KAG9488636.1"/>
    </source>
</evidence>
<gene>
    <name evidence="1" type="ORF">GDO78_004925</name>
</gene>
<evidence type="ECO:0000313" key="2">
    <source>
        <dbReference type="Proteomes" id="UP000770717"/>
    </source>
</evidence>
<comment type="caution">
    <text evidence="1">The sequence shown here is derived from an EMBL/GenBank/DDBJ whole genome shotgun (WGS) entry which is preliminary data.</text>
</comment>
<dbReference type="Proteomes" id="UP000770717">
    <property type="component" value="Unassembled WGS sequence"/>
</dbReference>
<organism evidence="1 2">
    <name type="scientific">Eleutherodactylus coqui</name>
    <name type="common">Puerto Rican coqui</name>
    <dbReference type="NCBI Taxonomy" id="57060"/>
    <lineage>
        <taxon>Eukaryota</taxon>
        <taxon>Metazoa</taxon>
        <taxon>Chordata</taxon>
        <taxon>Craniata</taxon>
        <taxon>Vertebrata</taxon>
        <taxon>Euteleostomi</taxon>
        <taxon>Amphibia</taxon>
        <taxon>Batrachia</taxon>
        <taxon>Anura</taxon>
        <taxon>Neobatrachia</taxon>
        <taxon>Hyloidea</taxon>
        <taxon>Eleutherodactylidae</taxon>
        <taxon>Eleutherodactylinae</taxon>
        <taxon>Eleutherodactylus</taxon>
        <taxon>Eleutherodactylus</taxon>
    </lineage>
</organism>
<dbReference type="EMBL" id="WNTK01000002">
    <property type="protein sequence ID" value="KAG9488636.1"/>
    <property type="molecule type" value="Genomic_DNA"/>
</dbReference>
<dbReference type="AlphaFoldDB" id="A0A8J6FIZ9"/>
<accession>A0A8J6FIZ9</accession>